<keyword evidence="2" id="KW-1185">Reference proteome</keyword>
<gene>
    <name evidence="1" type="ORF">ERJ70_02290</name>
</gene>
<sequence>MIINGKGWLPSLGKFLFIIILPFVSLVGCMADIDQNNFDEETINQAKETAESFLRNNYESIQTIEFSEDYSSPMGVMLRGTVNGESEFSISMNNSLQIESIGAGEGFPNIKEECKEQGCDY</sequence>
<dbReference type="EMBL" id="CP046956">
    <property type="protein sequence ID" value="QTM98246.1"/>
    <property type="molecule type" value="Genomic_DNA"/>
</dbReference>
<dbReference type="PROSITE" id="PS51257">
    <property type="entry name" value="PROKAR_LIPOPROTEIN"/>
    <property type="match status" value="1"/>
</dbReference>
<reference evidence="1 2" key="1">
    <citation type="submission" date="2019-12" db="EMBL/GenBank/DDBJ databases">
        <title>The whole genome sequencing of a strain isolated from a Mars analog, Dalangtan Playa.</title>
        <authorList>
            <person name="Huang T."/>
        </authorList>
    </citation>
    <scope>NUCLEOTIDE SEQUENCE [LARGE SCALE GENOMIC DNA]</scope>
    <source>
        <strain evidence="1 2">DP4-553-S</strain>
    </source>
</reference>
<name>A0ABX7VUH9_9BACI</name>
<dbReference type="RefSeq" id="WP_209366882.1">
    <property type="nucleotide sequence ID" value="NZ_CP046956.1"/>
</dbReference>
<organism evidence="1 2">
    <name type="scientific">Sediminibacillus dalangtanensis</name>
    <dbReference type="NCBI Taxonomy" id="2729421"/>
    <lineage>
        <taxon>Bacteria</taxon>
        <taxon>Bacillati</taxon>
        <taxon>Bacillota</taxon>
        <taxon>Bacilli</taxon>
        <taxon>Bacillales</taxon>
        <taxon>Bacillaceae</taxon>
        <taxon>Sediminibacillus</taxon>
    </lineage>
</organism>
<evidence type="ECO:0000313" key="2">
    <source>
        <dbReference type="Proteomes" id="UP000665043"/>
    </source>
</evidence>
<evidence type="ECO:0000313" key="1">
    <source>
        <dbReference type="EMBL" id="QTM98246.1"/>
    </source>
</evidence>
<evidence type="ECO:0008006" key="3">
    <source>
        <dbReference type="Google" id="ProtNLM"/>
    </source>
</evidence>
<dbReference type="Proteomes" id="UP000665043">
    <property type="component" value="Chromosome"/>
</dbReference>
<protein>
    <recommendedName>
        <fullName evidence="3">DUF1433 domain-containing protein</fullName>
    </recommendedName>
</protein>
<dbReference type="Gene3D" id="3.10.450.130">
    <property type="entry name" value="folded 79 residue fragment of lin0334 like domains"/>
    <property type="match status" value="1"/>
</dbReference>
<accession>A0ABX7VUH9</accession>
<proteinExistence type="predicted"/>